<evidence type="ECO:0000313" key="1">
    <source>
        <dbReference type="EMBL" id="ESK96050.1"/>
    </source>
</evidence>
<organism evidence="1 2">
    <name type="scientific">Moniliophthora roreri (strain MCA 2997)</name>
    <name type="common">Cocoa frosty pod rot fungus</name>
    <name type="synonym">Crinipellis roreri</name>
    <dbReference type="NCBI Taxonomy" id="1381753"/>
    <lineage>
        <taxon>Eukaryota</taxon>
        <taxon>Fungi</taxon>
        <taxon>Dikarya</taxon>
        <taxon>Basidiomycota</taxon>
        <taxon>Agaricomycotina</taxon>
        <taxon>Agaricomycetes</taxon>
        <taxon>Agaricomycetidae</taxon>
        <taxon>Agaricales</taxon>
        <taxon>Marasmiineae</taxon>
        <taxon>Marasmiaceae</taxon>
        <taxon>Moniliophthora</taxon>
    </lineage>
</organism>
<gene>
    <name evidence="1" type="ORF">Moror_7395</name>
</gene>
<keyword evidence="2" id="KW-1185">Reference proteome</keyword>
<accession>V2XU35</accession>
<comment type="caution">
    <text evidence="1">The sequence shown here is derived from an EMBL/GenBank/DDBJ whole genome shotgun (WGS) entry which is preliminary data.</text>
</comment>
<dbReference type="KEGG" id="mrr:Moror_7395"/>
<evidence type="ECO:0000313" key="2">
    <source>
        <dbReference type="Proteomes" id="UP000017559"/>
    </source>
</evidence>
<proteinExistence type="predicted"/>
<dbReference type="Proteomes" id="UP000017559">
    <property type="component" value="Unassembled WGS sequence"/>
</dbReference>
<reference evidence="1 2" key="1">
    <citation type="journal article" date="2014" name="BMC Genomics">
        <title>Genome and secretome analysis of the hemibiotrophic fungal pathogen, Moniliophthora roreri, which causes frosty pod rot disease of cacao: mechanisms of the biotrophic and necrotrophic phases.</title>
        <authorList>
            <person name="Meinhardt L.W."/>
            <person name="Costa G.G.L."/>
            <person name="Thomazella D.P.T."/>
            <person name="Teixeira P.J.P.L."/>
            <person name="Carazzolle M.F."/>
            <person name="Schuster S.C."/>
            <person name="Carlson J.E."/>
            <person name="Guiltinan M.J."/>
            <person name="Mieczkowski P."/>
            <person name="Farmer A."/>
            <person name="Ramaraj T."/>
            <person name="Crozier J."/>
            <person name="Davis R.E."/>
            <person name="Shao J."/>
            <person name="Melnick R.L."/>
            <person name="Pereira G.A.G."/>
            <person name="Bailey B.A."/>
        </authorList>
    </citation>
    <scope>NUCLEOTIDE SEQUENCE [LARGE SCALE GENOMIC DNA]</scope>
    <source>
        <strain evidence="1 2">MCA 2997</strain>
    </source>
</reference>
<sequence length="162" mass="18105">MKLRKRFCSASYPICSPSHHRPVDVSGFFFAQRVRERIGLKGNTLVLAVHTLRSRCPFPQPLLKNGCIDQRREVKGHARGRWRGFTTALGVNALRGYIEEPKGKEYKKLERDRVTVVKPELVYSHMSSAPPSSVTQGMRTTMEALCFVGVGIGGSYPACNLV</sequence>
<dbReference type="HOGENOM" id="CLU_1635822_0_0_1"/>
<protein>
    <submittedName>
        <fullName evidence="1">Uncharacterized protein</fullName>
    </submittedName>
</protein>
<dbReference type="EMBL" id="AWSO01000055">
    <property type="protein sequence ID" value="ESK96050.1"/>
    <property type="molecule type" value="Genomic_DNA"/>
</dbReference>
<dbReference type="AlphaFoldDB" id="V2XU35"/>
<name>V2XU35_MONRO</name>